<keyword evidence="7" id="KW-1185">Reference proteome</keyword>
<dbReference type="EMBL" id="PYBW01000159">
    <property type="protein sequence ID" value="PYC66979.1"/>
    <property type="molecule type" value="Genomic_DNA"/>
</dbReference>
<evidence type="ECO:0000256" key="2">
    <source>
        <dbReference type="ARBA" id="ARBA00022679"/>
    </source>
</evidence>
<reference evidence="6 7" key="1">
    <citation type="submission" date="2018-03" db="EMBL/GenBank/DDBJ databases">
        <title>Bioinformatic expansion and discovery of thiopeptide antibiotics.</title>
        <authorList>
            <person name="Schwalen C.J."/>
            <person name="Hudson G.A."/>
            <person name="Mitchell D.A."/>
        </authorList>
    </citation>
    <scope>NUCLEOTIDE SEQUENCE [LARGE SCALE GENOMIC DNA]</scope>
    <source>
        <strain evidence="6 7">ATCC 21389</strain>
    </source>
</reference>
<dbReference type="PANTHER" id="PTHR42681:SF1">
    <property type="entry name" value="MALONYL-COA-ACYL CARRIER PROTEIN TRANSACYLASE, MITOCHONDRIAL"/>
    <property type="match status" value="1"/>
</dbReference>
<dbReference type="AlphaFoldDB" id="A0A2V4NIC9"/>
<dbReference type="PANTHER" id="PTHR42681">
    <property type="entry name" value="MALONYL-COA-ACYL CARRIER PROTEIN TRANSACYLASE, MITOCHONDRIAL"/>
    <property type="match status" value="1"/>
</dbReference>
<dbReference type="GO" id="GO:0004314">
    <property type="term" value="F:[acyl-carrier-protein] S-malonyltransferase activity"/>
    <property type="evidence" value="ECO:0007669"/>
    <property type="project" value="UniProtKB-EC"/>
</dbReference>
<organism evidence="6 7">
    <name type="scientific">Streptomyces tateyamensis</name>
    <dbReference type="NCBI Taxonomy" id="565073"/>
    <lineage>
        <taxon>Bacteria</taxon>
        <taxon>Bacillati</taxon>
        <taxon>Actinomycetota</taxon>
        <taxon>Actinomycetes</taxon>
        <taxon>Kitasatosporales</taxon>
        <taxon>Streptomycetaceae</taxon>
        <taxon>Streptomyces</taxon>
    </lineage>
</organism>
<dbReference type="Proteomes" id="UP000248039">
    <property type="component" value="Unassembled WGS sequence"/>
</dbReference>
<proteinExistence type="predicted"/>
<evidence type="ECO:0000256" key="3">
    <source>
        <dbReference type="ARBA" id="ARBA00023315"/>
    </source>
</evidence>
<dbReference type="SUPFAM" id="SSF52151">
    <property type="entry name" value="FabD/lysophospholipase-like"/>
    <property type="match status" value="1"/>
</dbReference>
<evidence type="ECO:0000256" key="4">
    <source>
        <dbReference type="ARBA" id="ARBA00048462"/>
    </source>
</evidence>
<keyword evidence="2 6" id="KW-0808">Transferase</keyword>
<comment type="caution">
    <text evidence="6">The sequence shown here is derived from an EMBL/GenBank/DDBJ whole genome shotgun (WGS) entry which is preliminary data.</text>
</comment>
<sequence length="302" mass="33560">MGPCPFSEVAKFMLINPAARRLVGIADEVLGYDLVERFRTAEGDYSEAAQVAFMVNCLALAEWAEDAHGMRTDYVVGPSFGEKAAAVWSGALSFPQAVRMTADWAVALEEYFAREHTEIVVQSFARVPREQLDQLLGELTEQGEWYDIACHVDHDFFMICVREGLLESLQQRIRSLGGLPLYMMRPPMHSAAFGPLREQVAEQIFAKLHFTDPRIPVVADQDGTLLTTADGVRTMLLDGFTRAVNWPKAVAELRRLEVGTVYVSGPDSLFGRVGLTTRNFTVVPLNPRAALRPGRRPAEVFA</sequence>
<dbReference type="GO" id="GO:0006633">
    <property type="term" value="P:fatty acid biosynthetic process"/>
    <property type="evidence" value="ECO:0007669"/>
    <property type="project" value="TreeGrafter"/>
</dbReference>
<evidence type="ECO:0000313" key="7">
    <source>
        <dbReference type="Proteomes" id="UP000248039"/>
    </source>
</evidence>
<dbReference type="InterPro" id="IPR016035">
    <property type="entry name" value="Acyl_Trfase/lysoPLipase"/>
</dbReference>
<keyword evidence="3" id="KW-0012">Acyltransferase</keyword>
<name>A0A2V4NIC9_9ACTN</name>
<dbReference type="OrthoDB" id="5123945at2"/>
<dbReference type="InterPro" id="IPR001227">
    <property type="entry name" value="Ac_transferase_dom_sf"/>
</dbReference>
<comment type="catalytic activity">
    <reaction evidence="4">
        <text>holo-[ACP] + malonyl-CoA = malonyl-[ACP] + CoA</text>
        <dbReference type="Rhea" id="RHEA:41792"/>
        <dbReference type="Rhea" id="RHEA-COMP:9623"/>
        <dbReference type="Rhea" id="RHEA-COMP:9685"/>
        <dbReference type="ChEBI" id="CHEBI:57287"/>
        <dbReference type="ChEBI" id="CHEBI:57384"/>
        <dbReference type="ChEBI" id="CHEBI:64479"/>
        <dbReference type="ChEBI" id="CHEBI:78449"/>
        <dbReference type="EC" id="2.3.1.39"/>
    </reaction>
</comment>
<accession>A0A2V4NIC9</accession>
<protein>
    <recommendedName>
        <fullName evidence="1">[acyl-carrier-protein] S-malonyltransferase</fullName>
        <ecNumber evidence="1">2.3.1.39</ecNumber>
    </recommendedName>
</protein>
<evidence type="ECO:0000259" key="5">
    <source>
        <dbReference type="Pfam" id="PF21124"/>
    </source>
</evidence>
<dbReference type="InterPro" id="IPR050858">
    <property type="entry name" value="Mal-CoA-ACP_Trans/PKS_FabD"/>
</dbReference>
<gene>
    <name evidence="6" type="ORF">C7C46_30830</name>
</gene>
<evidence type="ECO:0000313" key="6">
    <source>
        <dbReference type="EMBL" id="PYC66979.1"/>
    </source>
</evidence>
<evidence type="ECO:0000256" key="1">
    <source>
        <dbReference type="ARBA" id="ARBA00013258"/>
    </source>
</evidence>
<dbReference type="Pfam" id="PF21124">
    <property type="entry name" value="VinK_C"/>
    <property type="match status" value="1"/>
</dbReference>
<feature type="domain" description="Malonyl-CoA-[acyl-carrier-protein] transacylase small" evidence="5">
    <location>
        <begin position="123"/>
        <end position="184"/>
    </location>
</feature>
<dbReference type="Gene3D" id="3.40.366.10">
    <property type="entry name" value="Malonyl-Coenzyme A Acyl Carrier Protein, domain 2"/>
    <property type="match status" value="2"/>
</dbReference>
<dbReference type="EC" id="2.3.1.39" evidence="1"/>
<dbReference type="InterPro" id="IPR049416">
    <property type="entry name" value="VinK-like_small"/>
</dbReference>